<dbReference type="Proteomes" id="UP000199657">
    <property type="component" value="Unassembled WGS sequence"/>
</dbReference>
<dbReference type="CDD" id="cd06905">
    <property type="entry name" value="M14-like"/>
    <property type="match status" value="1"/>
</dbReference>
<dbReference type="GO" id="GO:0004181">
    <property type="term" value="F:metallocarboxypeptidase activity"/>
    <property type="evidence" value="ECO:0007669"/>
    <property type="project" value="InterPro"/>
</dbReference>
<dbReference type="OrthoDB" id="5294005at2"/>
<dbReference type="PRINTS" id="PR00765">
    <property type="entry name" value="CRBOXYPTASEA"/>
</dbReference>
<keyword evidence="9" id="KW-0121">Carboxypeptidase</keyword>
<proteinExistence type="inferred from homology"/>
<evidence type="ECO:0000256" key="2">
    <source>
        <dbReference type="ARBA" id="ARBA00005988"/>
    </source>
</evidence>
<dbReference type="SUPFAM" id="SSF53187">
    <property type="entry name" value="Zn-dependent exopeptidases"/>
    <property type="match status" value="1"/>
</dbReference>
<comment type="cofactor">
    <cofactor evidence="1">
        <name>Zn(2+)</name>
        <dbReference type="ChEBI" id="CHEBI:29105"/>
    </cofactor>
</comment>
<dbReference type="AlphaFoldDB" id="A0A1H8TY65"/>
<accession>A0A1H8TY65</accession>
<keyword evidence="4" id="KW-0378">Hydrolase</keyword>
<evidence type="ECO:0000313" key="10">
    <source>
        <dbReference type="Proteomes" id="UP000199657"/>
    </source>
</evidence>
<keyword evidence="3" id="KW-0645">Protease</keyword>
<evidence type="ECO:0000256" key="4">
    <source>
        <dbReference type="ARBA" id="ARBA00022801"/>
    </source>
</evidence>
<keyword evidence="6" id="KW-0482">Metalloprotease</keyword>
<comment type="similarity">
    <text evidence="2 7">Belongs to the peptidase M14 family.</text>
</comment>
<evidence type="ECO:0000256" key="7">
    <source>
        <dbReference type="PROSITE-ProRule" id="PRU01379"/>
    </source>
</evidence>
<dbReference type="EMBL" id="FOEG01000005">
    <property type="protein sequence ID" value="SEO95837.1"/>
    <property type="molecule type" value="Genomic_DNA"/>
</dbReference>
<feature type="domain" description="Peptidase M14" evidence="8">
    <location>
        <begin position="14"/>
        <end position="385"/>
    </location>
</feature>
<dbReference type="PROSITE" id="PS52035">
    <property type="entry name" value="PEPTIDASE_M14"/>
    <property type="match status" value="1"/>
</dbReference>
<dbReference type="STRING" id="406100.SAMN04488052_10519"/>
<reference evidence="9 10" key="1">
    <citation type="submission" date="2016-10" db="EMBL/GenBank/DDBJ databases">
        <authorList>
            <person name="de Groot N.N."/>
        </authorList>
    </citation>
    <scope>NUCLEOTIDE SEQUENCE [LARGE SCALE GENOMIC DNA]</scope>
    <source>
        <strain evidence="9 10">CGMCC 1.6291</strain>
    </source>
</reference>
<protein>
    <submittedName>
        <fullName evidence="9">Zinc carboxypeptidase</fullName>
    </submittedName>
</protein>
<dbReference type="GO" id="GO:0005615">
    <property type="term" value="C:extracellular space"/>
    <property type="evidence" value="ECO:0007669"/>
    <property type="project" value="TreeGrafter"/>
</dbReference>
<sequence length="573" mass="63511">MAAIDSVNQGFRHRYLRFAELTSQLRAWADTYPDITRLHSLGTSAEGRDIWLLEISRNPGTQRPAAWVDGNMHGTEVAASSVALAIAEAVLRIHVEPRAAAAELPAPLLETLRDIQLYVLPRLSPDGAEAVLERGGFVRSVPRRHDTTGHAPWWQPRDMSGDGRCRCMRIPDAAGDFVAAEGLPGLMLPRQIDDPPPWFRLYPEGEIIDFDGETVPDADPLANTADLNRNFPWDWRPEPQQTGAGAFPGSEPETAAVMGFAADHPNIFAWLNLHTFGGVFIRPLGTQGDAHMHPGDRRLYRQLADWAATFTGYPTVSGYEQFTYEPEQPLRGDLVDFAYHQRGCLAVACELWDLFRRLDMPTPARFVDHYTALDRNDLQRLADWDRDHNHGRIFTDWTPVEHPQLGAVEVGGADPVVGIWNPPPESLPALCESVASYWLRVAALLPRLVIEEVVVSNVDEQLFEVSVTMANHGYLSTAGIPSSAALPWNHGVLAELVPHGCRLAAPADARRELGHLEGWGIGAGAMRHMPWFQRSGGSGHRRTLRWLVHGEGTLTLSVGNARLGWLQRVINAR</sequence>
<name>A0A1H8TY65_9GAMM</name>
<evidence type="ECO:0000256" key="1">
    <source>
        <dbReference type="ARBA" id="ARBA00001947"/>
    </source>
</evidence>
<evidence type="ECO:0000256" key="3">
    <source>
        <dbReference type="ARBA" id="ARBA00022670"/>
    </source>
</evidence>
<evidence type="ECO:0000256" key="6">
    <source>
        <dbReference type="ARBA" id="ARBA00023049"/>
    </source>
</evidence>
<dbReference type="RefSeq" id="WP_091644166.1">
    <property type="nucleotide sequence ID" value="NZ_FOEG01000005.1"/>
</dbReference>
<dbReference type="PANTHER" id="PTHR11705:SF143">
    <property type="entry name" value="SLL0236 PROTEIN"/>
    <property type="match status" value="1"/>
</dbReference>
<gene>
    <name evidence="9" type="ORF">SAMN04488052_10519</name>
</gene>
<feature type="active site" description="Proton donor/acceptor" evidence="7">
    <location>
        <position position="350"/>
    </location>
</feature>
<keyword evidence="5" id="KW-0862">Zinc</keyword>
<dbReference type="SMART" id="SM00631">
    <property type="entry name" value="Zn_pept"/>
    <property type="match status" value="1"/>
</dbReference>
<dbReference type="InterPro" id="IPR000834">
    <property type="entry name" value="Peptidase_M14"/>
</dbReference>
<dbReference type="Gene3D" id="3.40.630.10">
    <property type="entry name" value="Zn peptidases"/>
    <property type="match status" value="1"/>
</dbReference>
<dbReference type="GO" id="GO:0006508">
    <property type="term" value="P:proteolysis"/>
    <property type="evidence" value="ECO:0007669"/>
    <property type="project" value="UniProtKB-KW"/>
</dbReference>
<evidence type="ECO:0000313" key="9">
    <source>
        <dbReference type="EMBL" id="SEO95837.1"/>
    </source>
</evidence>
<dbReference type="GO" id="GO:0008270">
    <property type="term" value="F:zinc ion binding"/>
    <property type="evidence" value="ECO:0007669"/>
    <property type="project" value="InterPro"/>
</dbReference>
<organism evidence="9 10">
    <name type="scientific">Aquisalimonas asiatica</name>
    <dbReference type="NCBI Taxonomy" id="406100"/>
    <lineage>
        <taxon>Bacteria</taxon>
        <taxon>Pseudomonadati</taxon>
        <taxon>Pseudomonadota</taxon>
        <taxon>Gammaproteobacteria</taxon>
        <taxon>Chromatiales</taxon>
        <taxon>Ectothiorhodospiraceae</taxon>
        <taxon>Aquisalimonas</taxon>
    </lineage>
</organism>
<evidence type="ECO:0000256" key="5">
    <source>
        <dbReference type="ARBA" id="ARBA00022833"/>
    </source>
</evidence>
<dbReference type="PANTHER" id="PTHR11705">
    <property type="entry name" value="PROTEASE FAMILY M14 CARBOXYPEPTIDASE A,B"/>
    <property type="match status" value="1"/>
</dbReference>
<dbReference type="Pfam" id="PF00246">
    <property type="entry name" value="Peptidase_M14"/>
    <property type="match status" value="1"/>
</dbReference>
<evidence type="ECO:0000259" key="8">
    <source>
        <dbReference type="PROSITE" id="PS52035"/>
    </source>
</evidence>
<keyword evidence="10" id="KW-1185">Reference proteome</keyword>